<accession>A0A8J2T203</accession>
<sequence>MEADWIICLATIKFRNPRLWDALKKRTKLPKVKAPSNIANSGDIFSLIDNKLSYLKLSRPLLMQLDIVYRYLLDGSLRGNVNILQTFSDDIPAADVMRWYWPNYKLLATVSSLGHQGENTRRLLHCFQLLIVSFACFHPDESNFLTEIMIVRFIKNDLLAVKERQPKCISQFVPPNSSFIASFKLARMCKIHFDTVRGILNLHSQLGNSTAVSQGFDKICFVIECLTHVFSTHAPALKSCSSAARLSSNKSAFSQRYLQRSRTMSLKYKKELHAALDRRADDFEGKIHCLRIIIGALLSLVNNVHWGEHKRPKEAVTERLNLQCALLVAGDLDLMSQFRLVRWPRWSVSLETKDQ</sequence>
<evidence type="ECO:0000313" key="2">
    <source>
        <dbReference type="Proteomes" id="UP000019375"/>
    </source>
</evidence>
<dbReference type="EMBL" id="HG316455">
    <property type="protein sequence ID" value="CDF88089.1"/>
    <property type="molecule type" value="Genomic_DNA"/>
</dbReference>
<evidence type="ECO:0000313" key="1">
    <source>
        <dbReference type="EMBL" id="CDF88089.1"/>
    </source>
</evidence>
<keyword evidence="2" id="KW-1185">Reference proteome</keyword>
<organism evidence="1 2">
    <name type="scientific">Zygosaccharomyces bailii (strain CLIB 213 / ATCC 58445 / CBS 680 / BCRC 21525 / NBRC 1098 / NCYC 1416 / NRRL Y-2227)</name>
    <dbReference type="NCBI Taxonomy" id="1333698"/>
    <lineage>
        <taxon>Eukaryota</taxon>
        <taxon>Fungi</taxon>
        <taxon>Dikarya</taxon>
        <taxon>Ascomycota</taxon>
        <taxon>Saccharomycotina</taxon>
        <taxon>Saccharomycetes</taxon>
        <taxon>Saccharomycetales</taxon>
        <taxon>Saccharomycetaceae</taxon>
        <taxon>Zygosaccharomyces</taxon>
    </lineage>
</organism>
<protein>
    <submittedName>
        <fullName evidence="1">BN860_02058g1_1</fullName>
    </submittedName>
</protein>
<reference evidence="2" key="1">
    <citation type="journal article" date="2013" name="Genome Announc.">
        <title>Genome sequence of the food spoilage yeast Zygosaccharomyces bailii CLIB 213(T).</title>
        <authorList>
            <person name="Galeote V."/>
            <person name="Bigey F."/>
            <person name="Devillers H."/>
            <person name="Neuveglise C."/>
            <person name="Dequin S."/>
        </authorList>
    </citation>
    <scope>NUCLEOTIDE SEQUENCE [LARGE SCALE GENOMIC DNA]</scope>
    <source>
        <strain evidence="2">CLIB 213 / ATCC 58445 / CBS 680 / CCRC 21525 / NBRC 1098 / NCYC 1416 / NRRL Y-2227</strain>
    </source>
</reference>
<name>A0A8J2T203_ZYGB2</name>
<proteinExistence type="predicted"/>
<dbReference type="OrthoDB" id="4055114at2759"/>
<dbReference type="AlphaFoldDB" id="A0A8J2T203"/>
<gene>
    <name evidence="1" type="ORF">BN860_02058g</name>
</gene>
<dbReference type="Proteomes" id="UP000019375">
    <property type="component" value="Unassembled WGS sequence"/>
</dbReference>